<dbReference type="EMBL" id="CP012643">
    <property type="protein sequence ID" value="ALJ00910.1"/>
    <property type="molecule type" value="Genomic_DNA"/>
</dbReference>
<proteinExistence type="predicted"/>
<evidence type="ECO:0000313" key="1">
    <source>
        <dbReference type="EMBL" id="ALJ00910.1"/>
    </source>
</evidence>
<organism evidence="1 2">
    <name type="scientific">Rufibacter tibetensis</name>
    <dbReference type="NCBI Taxonomy" id="512763"/>
    <lineage>
        <taxon>Bacteria</taxon>
        <taxon>Pseudomonadati</taxon>
        <taxon>Bacteroidota</taxon>
        <taxon>Cytophagia</taxon>
        <taxon>Cytophagales</taxon>
        <taxon>Hymenobacteraceae</taxon>
        <taxon>Rufibacter</taxon>
    </lineage>
</organism>
<gene>
    <name evidence="1" type="ORF">DC20_20355</name>
</gene>
<dbReference type="OrthoDB" id="677920at2"/>
<keyword evidence="2" id="KW-1185">Reference proteome</keyword>
<dbReference type="KEGG" id="rti:DC20_20355"/>
<dbReference type="AlphaFoldDB" id="A0A0P0CZI6"/>
<dbReference type="STRING" id="512763.DC20_20355"/>
<dbReference type="PATRIC" id="fig|512763.3.peg.4467"/>
<evidence type="ECO:0008006" key="3">
    <source>
        <dbReference type="Google" id="ProtNLM"/>
    </source>
</evidence>
<accession>A0A0P0CZI6</accession>
<sequence length="79" mass="8801">MEVLKFKTNISDDRRMAKAAPFLDKLDEVVHWEIDTSTEENILSVAGKGLDPQRVENALREAGFTSEILRIQGIGGESL</sequence>
<name>A0A0P0CZI6_9BACT</name>
<reference evidence="1 2" key="1">
    <citation type="submission" date="2015-08" db="EMBL/GenBank/DDBJ databases">
        <title>Complete genome sequence of Rufibacter tibetensis strain 1351t, a radiation-resistant bacterium from tibet plateau.</title>
        <authorList>
            <person name="Dai J."/>
        </authorList>
    </citation>
    <scope>NUCLEOTIDE SEQUENCE [LARGE SCALE GENOMIC DNA]</scope>
    <source>
        <strain evidence="1 2">1351</strain>
    </source>
</reference>
<evidence type="ECO:0000313" key="2">
    <source>
        <dbReference type="Proteomes" id="UP000061382"/>
    </source>
</evidence>
<dbReference type="Proteomes" id="UP000061382">
    <property type="component" value="Chromosome"/>
</dbReference>
<protein>
    <recommendedName>
        <fullName evidence="3">HMA domain-containing protein</fullName>
    </recommendedName>
</protein>
<dbReference type="RefSeq" id="WP_062545532.1">
    <property type="nucleotide sequence ID" value="NZ_CP012643.1"/>
</dbReference>